<feature type="transmembrane region" description="Helical" evidence="1">
    <location>
        <begin position="223"/>
        <end position="241"/>
    </location>
</feature>
<accession>A0A1M5ANX4</accession>
<feature type="transmembrane region" description="Helical" evidence="1">
    <location>
        <begin position="6"/>
        <end position="25"/>
    </location>
</feature>
<gene>
    <name evidence="2" type="ORF">SAMN02745158_03276</name>
</gene>
<dbReference type="InterPro" id="IPR045723">
    <property type="entry name" value="DUF6077"/>
</dbReference>
<keyword evidence="1" id="KW-1133">Transmembrane helix</keyword>
<dbReference type="RefSeq" id="WP_072853677.1">
    <property type="nucleotide sequence ID" value="NZ_FQVI01000021.1"/>
</dbReference>
<feature type="transmembrane region" description="Helical" evidence="1">
    <location>
        <begin position="190"/>
        <end position="211"/>
    </location>
</feature>
<keyword evidence="1" id="KW-0812">Transmembrane</keyword>
<evidence type="ECO:0008006" key="4">
    <source>
        <dbReference type="Google" id="ProtNLM"/>
    </source>
</evidence>
<feature type="transmembrane region" description="Helical" evidence="1">
    <location>
        <begin position="324"/>
        <end position="345"/>
    </location>
</feature>
<feature type="transmembrane region" description="Helical" evidence="1">
    <location>
        <begin position="285"/>
        <end position="318"/>
    </location>
</feature>
<evidence type="ECO:0000313" key="3">
    <source>
        <dbReference type="Proteomes" id="UP000184245"/>
    </source>
</evidence>
<reference evidence="2 3" key="1">
    <citation type="submission" date="2016-11" db="EMBL/GenBank/DDBJ databases">
        <authorList>
            <person name="Jaros S."/>
            <person name="Januszkiewicz K."/>
            <person name="Wedrychowicz H."/>
        </authorList>
    </citation>
    <scope>NUCLEOTIDE SEQUENCE [LARGE SCALE GENOMIC DNA]</scope>
    <source>
        <strain evidence="2 3">DSM 17459</strain>
    </source>
</reference>
<feature type="transmembrane region" description="Helical" evidence="1">
    <location>
        <begin position="107"/>
        <end position="130"/>
    </location>
</feature>
<dbReference type="STRING" id="1122155.SAMN02745158_03276"/>
<sequence>MIVLKSVFLVVCIFFVSYITGVFLVSVAPAYNSKKNLLYKVMLGFIGCMAAFQIISIPLIFLQMDFRFLYYLFAGCLLLIVVYSVFRNKEAILSDIKYLGANLKASNWYYIPAIIVILLQIFVLTAYMHIDDDDAFYVATATTTLETNTMYQYNSYTGELLEAFPYRYVLSPFPVLLAAVSKFSHIHPTIVAHTVFPVVFIFLSYIVYYLFSKMLFKNKKLEQGICLFLLTMLNMYGYYSVYTSSTFLLIRIWQGKAVLAACILPAIFLFCMESWKAEFKFTWRLLIIGCLAASLCSSMGIILSVIMIGCVGIAGAIYYRNIRILIRCGLCCIPGFVLSTIYLFIKLKGI</sequence>
<keyword evidence="3" id="KW-1185">Reference proteome</keyword>
<dbReference type="EMBL" id="FQVI01000021">
    <property type="protein sequence ID" value="SHF31875.1"/>
    <property type="molecule type" value="Genomic_DNA"/>
</dbReference>
<dbReference type="AlphaFoldDB" id="A0A1M5ANX4"/>
<dbReference type="OrthoDB" id="1827913at2"/>
<evidence type="ECO:0000256" key="1">
    <source>
        <dbReference type="SAM" id="Phobius"/>
    </source>
</evidence>
<proteinExistence type="predicted"/>
<keyword evidence="1" id="KW-0472">Membrane</keyword>
<organism evidence="2 3">
    <name type="scientific">Lactonifactor longoviformis DSM 17459</name>
    <dbReference type="NCBI Taxonomy" id="1122155"/>
    <lineage>
        <taxon>Bacteria</taxon>
        <taxon>Bacillati</taxon>
        <taxon>Bacillota</taxon>
        <taxon>Clostridia</taxon>
        <taxon>Eubacteriales</taxon>
        <taxon>Clostridiaceae</taxon>
        <taxon>Lactonifactor</taxon>
    </lineage>
</organism>
<dbReference type="Pfam" id="PF19554">
    <property type="entry name" value="DUF6077"/>
    <property type="match status" value="1"/>
</dbReference>
<feature type="transmembrane region" description="Helical" evidence="1">
    <location>
        <begin position="253"/>
        <end position="273"/>
    </location>
</feature>
<name>A0A1M5ANX4_9CLOT</name>
<dbReference type="Proteomes" id="UP000184245">
    <property type="component" value="Unassembled WGS sequence"/>
</dbReference>
<evidence type="ECO:0000313" key="2">
    <source>
        <dbReference type="EMBL" id="SHF31875.1"/>
    </source>
</evidence>
<feature type="transmembrane region" description="Helical" evidence="1">
    <location>
        <begin position="68"/>
        <end position="86"/>
    </location>
</feature>
<protein>
    <recommendedName>
        <fullName evidence="4">Dolichyl-phosphate-mannose-protein mannosyltransferase</fullName>
    </recommendedName>
</protein>
<feature type="transmembrane region" description="Helical" evidence="1">
    <location>
        <begin position="37"/>
        <end position="62"/>
    </location>
</feature>